<dbReference type="FunFam" id="3.10.20.30:FF:000001">
    <property type="entry name" value="Ribosome-binding ATPase YchF"/>
    <property type="match status" value="1"/>
</dbReference>
<feature type="domain" description="OBG-type G" evidence="7">
    <location>
        <begin position="3"/>
        <end position="254"/>
    </location>
</feature>
<comment type="similarity">
    <text evidence="6">Belongs to the TRAFAC class OBG-HflX-like GTPase superfamily. OBG GTPase family. YchF/OLA1 subfamily.</text>
</comment>
<sequence length="358" mass="39627">MSFAIGIVGLPNVGKSTLFKAITRKQIDIANYPFCTIEPNVGIVSVPDTRIDTLQKLMQPSKVTPTIIEFVDIAGLVKGANQGEGLGNQFLTNIREVDAICQVIRIFKNENVIHVEKNPDPKRDIETINTELALKDIDTITKRLDKVAKESKSGDKDKIKETEILQASLNELNNGRALRDMPLATNDPAYKRLFAELGLLTAKPMIYAFNEDSVTKELNLPIDGLIEGENYILLDAKLENELNDLTVDEISQLGLASSSLDRLIKACYDVLNLITFFTGGKNVELKAWTITKGTKASQAAGKIHSDIERGFIKAEIISFSDFEKTGSEAKSRDLGLMRQEGKEYVMIDGDIANFKFNV</sequence>
<comment type="caution">
    <text evidence="9">The sequence shown here is derived from an EMBL/GenBank/DDBJ whole genome shotgun (WGS) entry which is preliminary data.</text>
</comment>
<evidence type="ECO:0000256" key="6">
    <source>
        <dbReference type="HAMAP-Rule" id="MF_00944"/>
    </source>
</evidence>
<dbReference type="SUPFAM" id="SSF81271">
    <property type="entry name" value="TGS-like"/>
    <property type="match status" value="1"/>
</dbReference>
<dbReference type="InterPro" id="IPR041706">
    <property type="entry name" value="YchF_N"/>
</dbReference>
<dbReference type="EMBL" id="PFDW01000066">
    <property type="protein sequence ID" value="PJE57977.1"/>
    <property type="molecule type" value="Genomic_DNA"/>
</dbReference>
<dbReference type="GO" id="GO:0005737">
    <property type="term" value="C:cytoplasm"/>
    <property type="evidence" value="ECO:0007669"/>
    <property type="project" value="TreeGrafter"/>
</dbReference>
<dbReference type="PRINTS" id="PR00326">
    <property type="entry name" value="GTP1OBG"/>
</dbReference>
<evidence type="ECO:0000256" key="1">
    <source>
        <dbReference type="ARBA" id="ARBA00001946"/>
    </source>
</evidence>
<dbReference type="GO" id="GO:0043023">
    <property type="term" value="F:ribosomal large subunit binding"/>
    <property type="evidence" value="ECO:0007669"/>
    <property type="project" value="UniProtKB-UniRule"/>
</dbReference>
<dbReference type="Gene3D" id="3.10.20.30">
    <property type="match status" value="1"/>
</dbReference>
<dbReference type="InterPro" id="IPR031167">
    <property type="entry name" value="G_OBG"/>
</dbReference>
<dbReference type="PANTHER" id="PTHR23305">
    <property type="entry name" value="OBG GTPASE FAMILY"/>
    <property type="match status" value="1"/>
</dbReference>
<dbReference type="PANTHER" id="PTHR23305:SF18">
    <property type="entry name" value="OBG-TYPE G DOMAIN-CONTAINING PROTEIN"/>
    <property type="match status" value="1"/>
</dbReference>
<evidence type="ECO:0000259" key="8">
    <source>
        <dbReference type="PROSITE" id="PS51880"/>
    </source>
</evidence>
<dbReference type="FunFam" id="1.10.150.300:FF:000001">
    <property type="entry name" value="Ribosome-binding ATPase YchF"/>
    <property type="match status" value="1"/>
</dbReference>
<evidence type="ECO:0000256" key="2">
    <source>
        <dbReference type="ARBA" id="ARBA00022723"/>
    </source>
</evidence>
<dbReference type="GO" id="GO:0016887">
    <property type="term" value="F:ATP hydrolysis activity"/>
    <property type="evidence" value="ECO:0007669"/>
    <property type="project" value="UniProtKB-UniRule"/>
</dbReference>
<dbReference type="Gene3D" id="3.40.50.300">
    <property type="entry name" value="P-loop containing nucleotide triphosphate hydrolases"/>
    <property type="match status" value="1"/>
</dbReference>
<dbReference type="PROSITE" id="PS51880">
    <property type="entry name" value="TGS"/>
    <property type="match status" value="1"/>
</dbReference>
<evidence type="ECO:0000259" key="7">
    <source>
        <dbReference type="PROSITE" id="PS51710"/>
    </source>
</evidence>
<dbReference type="InterPro" id="IPR023192">
    <property type="entry name" value="TGS-like_dom_sf"/>
</dbReference>
<dbReference type="InterPro" id="IPR012675">
    <property type="entry name" value="Beta-grasp_dom_sf"/>
</dbReference>
<protein>
    <recommendedName>
        <fullName evidence="6">Ribosome-binding ATPase YchF</fullName>
    </recommendedName>
</protein>
<reference evidence="10" key="1">
    <citation type="submission" date="2017-09" db="EMBL/GenBank/DDBJ databases">
        <title>Depth-based differentiation of microbial function through sediment-hosted aquifers and enrichment of novel symbionts in the deep terrestrial subsurface.</title>
        <authorList>
            <person name="Probst A.J."/>
            <person name="Ladd B."/>
            <person name="Jarett J.K."/>
            <person name="Geller-Mcgrath D.E."/>
            <person name="Sieber C.M.K."/>
            <person name="Emerson J.B."/>
            <person name="Anantharaman K."/>
            <person name="Thomas B.C."/>
            <person name="Malmstrom R."/>
            <person name="Stieglmeier M."/>
            <person name="Klingl A."/>
            <person name="Woyke T."/>
            <person name="Ryan C.M."/>
            <person name="Banfield J.F."/>
        </authorList>
    </citation>
    <scope>NUCLEOTIDE SEQUENCE [LARGE SCALE GENOMIC DNA]</scope>
</reference>
<dbReference type="InterPro" id="IPR006073">
    <property type="entry name" value="GTP-bd"/>
</dbReference>
<keyword evidence="4 6" id="KW-0067">ATP-binding</keyword>
<dbReference type="AlphaFoldDB" id="A0A2M8KDI4"/>
<gene>
    <name evidence="6" type="primary">ychF</name>
    <name evidence="9" type="ORF">COU81_03245</name>
</gene>
<keyword evidence="3 6" id="KW-0547">Nucleotide-binding</keyword>
<dbReference type="InterPro" id="IPR012676">
    <property type="entry name" value="TGS-like"/>
</dbReference>
<organism evidence="9 10">
    <name type="scientific">Candidatus Portnoybacteria bacterium CG10_big_fil_rev_8_21_14_0_10_36_7</name>
    <dbReference type="NCBI Taxonomy" id="1974812"/>
    <lineage>
        <taxon>Bacteria</taxon>
        <taxon>Candidatus Portnoyibacteriota</taxon>
    </lineage>
</organism>
<dbReference type="PIRSF" id="PIRSF006641">
    <property type="entry name" value="CHP00092"/>
    <property type="match status" value="1"/>
</dbReference>
<keyword evidence="5" id="KW-0460">Magnesium</keyword>
<dbReference type="GO" id="GO:0005525">
    <property type="term" value="F:GTP binding"/>
    <property type="evidence" value="ECO:0007669"/>
    <property type="project" value="InterPro"/>
</dbReference>
<dbReference type="PROSITE" id="PS51710">
    <property type="entry name" value="G_OBG"/>
    <property type="match status" value="1"/>
</dbReference>
<dbReference type="Gene3D" id="1.10.150.300">
    <property type="entry name" value="TGS-like domain"/>
    <property type="match status" value="1"/>
</dbReference>
<dbReference type="InterPro" id="IPR027417">
    <property type="entry name" value="P-loop_NTPase"/>
</dbReference>
<evidence type="ECO:0000313" key="10">
    <source>
        <dbReference type="Proteomes" id="UP000231450"/>
    </source>
</evidence>
<dbReference type="Pfam" id="PF06071">
    <property type="entry name" value="YchF-GTPase_C"/>
    <property type="match status" value="1"/>
</dbReference>
<dbReference type="Pfam" id="PF01926">
    <property type="entry name" value="MMR_HSR1"/>
    <property type="match status" value="1"/>
</dbReference>
<dbReference type="InterPro" id="IPR004095">
    <property type="entry name" value="TGS"/>
</dbReference>
<keyword evidence="2" id="KW-0479">Metal-binding</keyword>
<dbReference type="CDD" id="cd04867">
    <property type="entry name" value="TGS_YchF_OLA1"/>
    <property type="match status" value="1"/>
</dbReference>
<dbReference type="HAMAP" id="MF_00944">
    <property type="entry name" value="YchF_OLA1_ATPase"/>
    <property type="match status" value="1"/>
</dbReference>
<dbReference type="SUPFAM" id="SSF52540">
    <property type="entry name" value="P-loop containing nucleoside triphosphate hydrolases"/>
    <property type="match status" value="1"/>
</dbReference>
<accession>A0A2M8KDI4</accession>
<dbReference type="GO" id="GO:0046872">
    <property type="term" value="F:metal ion binding"/>
    <property type="evidence" value="ECO:0007669"/>
    <property type="project" value="UniProtKB-KW"/>
</dbReference>
<comment type="function">
    <text evidence="6">ATPase that binds to both the 70S ribosome and the 50S ribosomal subunit in a nucleotide-independent manner.</text>
</comment>
<dbReference type="GO" id="GO:0005524">
    <property type="term" value="F:ATP binding"/>
    <property type="evidence" value="ECO:0007669"/>
    <property type="project" value="UniProtKB-UniRule"/>
</dbReference>
<dbReference type="CDD" id="cd01900">
    <property type="entry name" value="YchF"/>
    <property type="match status" value="1"/>
</dbReference>
<dbReference type="Proteomes" id="UP000231450">
    <property type="component" value="Unassembled WGS sequence"/>
</dbReference>
<evidence type="ECO:0000256" key="3">
    <source>
        <dbReference type="ARBA" id="ARBA00022741"/>
    </source>
</evidence>
<name>A0A2M8KDI4_9BACT</name>
<proteinExistence type="inferred from homology"/>
<evidence type="ECO:0000256" key="4">
    <source>
        <dbReference type="ARBA" id="ARBA00022840"/>
    </source>
</evidence>
<dbReference type="InterPro" id="IPR004396">
    <property type="entry name" value="ATPase_YchF/OLA1"/>
</dbReference>
<comment type="cofactor">
    <cofactor evidence="1">
        <name>Mg(2+)</name>
        <dbReference type="ChEBI" id="CHEBI:18420"/>
    </cofactor>
</comment>
<dbReference type="NCBIfam" id="TIGR00092">
    <property type="entry name" value="redox-regulated ATPase YchF"/>
    <property type="match status" value="1"/>
</dbReference>
<feature type="binding site" evidence="6">
    <location>
        <begin position="12"/>
        <end position="17"/>
    </location>
    <ligand>
        <name>ATP</name>
        <dbReference type="ChEBI" id="CHEBI:30616"/>
    </ligand>
</feature>
<evidence type="ECO:0000256" key="5">
    <source>
        <dbReference type="ARBA" id="ARBA00022842"/>
    </source>
</evidence>
<dbReference type="InterPro" id="IPR013029">
    <property type="entry name" value="YchF_C"/>
</dbReference>
<feature type="domain" description="TGS" evidence="8">
    <location>
        <begin position="272"/>
        <end position="356"/>
    </location>
</feature>
<evidence type="ECO:0000313" key="9">
    <source>
        <dbReference type="EMBL" id="PJE57977.1"/>
    </source>
</evidence>